<dbReference type="Proteomes" id="UP001054945">
    <property type="component" value="Unassembled WGS sequence"/>
</dbReference>
<reference evidence="1 2" key="1">
    <citation type="submission" date="2021-06" db="EMBL/GenBank/DDBJ databases">
        <title>Caerostris extrusa draft genome.</title>
        <authorList>
            <person name="Kono N."/>
            <person name="Arakawa K."/>
        </authorList>
    </citation>
    <scope>NUCLEOTIDE SEQUENCE [LARGE SCALE GENOMIC DNA]</scope>
</reference>
<comment type="caution">
    <text evidence="1">The sequence shown here is derived from an EMBL/GenBank/DDBJ whole genome shotgun (WGS) entry which is preliminary data.</text>
</comment>
<keyword evidence="2" id="KW-1185">Reference proteome</keyword>
<gene>
    <name evidence="1" type="ORF">CEXT_462111</name>
</gene>
<dbReference type="AlphaFoldDB" id="A0AAV4PAR3"/>
<proteinExistence type="predicted"/>
<organism evidence="1 2">
    <name type="scientific">Caerostris extrusa</name>
    <name type="common">Bark spider</name>
    <name type="synonym">Caerostris bankana</name>
    <dbReference type="NCBI Taxonomy" id="172846"/>
    <lineage>
        <taxon>Eukaryota</taxon>
        <taxon>Metazoa</taxon>
        <taxon>Ecdysozoa</taxon>
        <taxon>Arthropoda</taxon>
        <taxon>Chelicerata</taxon>
        <taxon>Arachnida</taxon>
        <taxon>Araneae</taxon>
        <taxon>Araneomorphae</taxon>
        <taxon>Entelegynae</taxon>
        <taxon>Araneoidea</taxon>
        <taxon>Araneidae</taxon>
        <taxon>Caerostris</taxon>
    </lineage>
</organism>
<sequence length="95" mass="10959">MLPQSENSLFIYDRADDITPSWMATGEKVSVFRSTTDATKQTEIFIGFSTKENTPRSLAEECFSGEVFYMEGKFYDLRGLEFLVKCSWLLCRHIP</sequence>
<dbReference type="EMBL" id="BPLR01021718">
    <property type="protein sequence ID" value="GIX92786.1"/>
    <property type="molecule type" value="Genomic_DNA"/>
</dbReference>
<accession>A0AAV4PAR3</accession>
<evidence type="ECO:0000313" key="2">
    <source>
        <dbReference type="Proteomes" id="UP001054945"/>
    </source>
</evidence>
<evidence type="ECO:0000313" key="1">
    <source>
        <dbReference type="EMBL" id="GIX92786.1"/>
    </source>
</evidence>
<name>A0AAV4PAR3_CAEEX</name>
<protein>
    <submittedName>
        <fullName evidence="1">Uncharacterized protein</fullName>
    </submittedName>
</protein>